<name>A0A428JXI7_9BACT</name>
<sequence>MNTLLLPARLRPHYQAELRAAHRAYTQQEPARAFHHLERAHILGQRWAWPHTQVHLLMLRHGWRTGNGREMLGQLPRIFFGFLGSLVGQVPTGNTGGANVKAEQPMPIPTDLQGLLTPQAELRKRR</sequence>
<gene>
    <name evidence="1" type="ORF">EI293_21065</name>
</gene>
<evidence type="ECO:0000313" key="2">
    <source>
        <dbReference type="Proteomes" id="UP000270291"/>
    </source>
</evidence>
<organism evidence="1 2">
    <name type="scientific">Hymenobacter perfusus</name>
    <dbReference type="NCBI Taxonomy" id="1236770"/>
    <lineage>
        <taxon>Bacteria</taxon>
        <taxon>Pseudomonadati</taxon>
        <taxon>Bacteroidota</taxon>
        <taxon>Cytophagia</taxon>
        <taxon>Cytophagales</taxon>
        <taxon>Hymenobacteraceae</taxon>
        <taxon>Hymenobacter</taxon>
    </lineage>
</organism>
<proteinExistence type="predicted"/>
<keyword evidence="2" id="KW-1185">Reference proteome</keyword>
<dbReference type="RefSeq" id="WP_125440535.1">
    <property type="nucleotide sequence ID" value="NZ_RWIU01000011.1"/>
</dbReference>
<dbReference type="OrthoDB" id="9799416at2"/>
<evidence type="ECO:0000313" key="1">
    <source>
        <dbReference type="EMBL" id="RSK38784.1"/>
    </source>
</evidence>
<dbReference type="Proteomes" id="UP000270291">
    <property type="component" value="Unassembled WGS sequence"/>
</dbReference>
<dbReference type="AlphaFoldDB" id="A0A428JXI7"/>
<dbReference type="EMBL" id="RWIU01000011">
    <property type="protein sequence ID" value="RSK38784.1"/>
    <property type="molecule type" value="Genomic_DNA"/>
</dbReference>
<protein>
    <submittedName>
        <fullName evidence="1">DUF3703 domain-containing protein</fullName>
    </submittedName>
</protein>
<dbReference type="Pfam" id="PF12487">
    <property type="entry name" value="DUF3703"/>
    <property type="match status" value="1"/>
</dbReference>
<comment type="caution">
    <text evidence="1">The sequence shown here is derived from an EMBL/GenBank/DDBJ whole genome shotgun (WGS) entry which is preliminary data.</text>
</comment>
<reference evidence="1 2" key="1">
    <citation type="submission" date="2018-12" db="EMBL/GenBank/DDBJ databases">
        <authorList>
            <person name="Feng G."/>
            <person name="Zhu H."/>
        </authorList>
    </citation>
    <scope>NUCLEOTIDE SEQUENCE [LARGE SCALE GENOMIC DNA]</scope>
    <source>
        <strain evidence="1 2">LMG 26000</strain>
    </source>
</reference>
<accession>A0A428JXI7</accession>
<dbReference type="InterPro" id="IPR022172">
    <property type="entry name" value="DUF3703"/>
</dbReference>